<dbReference type="RefSeq" id="WP_353295863.1">
    <property type="nucleotide sequence ID" value="NZ_BAABWH010000009.1"/>
</dbReference>
<reference evidence="1 2" key="1">
    <citation type="submission" date="2024-04" db="EMBL/GenBank/DDBJ databases">
        <title>Draft genome sequence of Thalassolituus maritimus NBRC 116585.</title>
        <authorList>
            <person name="Miyakawa T."/>
            <person name="Kusuya Y."/>
            <person name="Miura T."/>
        </authorList>
    </citation>
    <scope>NUCLEOTIDE SEQUENCE [LARGE SCALE GENOMIC DNA]</scope>
    <source>
        <strain evidence="1 2">5NW40-0001</strain>
    </source>
</reference>
<dbReference type="Proteomes" id="UP001481413">
    <property type="component" value="Unassembled WGS sequence"/>
</dbReference>
<keyword evidence="2" id="KW-1185">Reference proteome</keyword>
<sequence>MTSHSRKYRRRLHALPAAIALLLFGVLWLFSHTSSAQVLLSAKTIDSWNRDCRHCRIEPHYDVILGEIIRMESRMGRALLSLNVDTEAGRPELSWKWSLDDYPEDAAGTMMRVTVNLASAAQGQTYRVHYVWNPSERTTHREMIDENEYIWVVSGLQQSPQRWYSIKRDVRQDLGRLLEKLPEDVMIVSLETGISEPDGRKVRSAGYIDQITMTYLPEPISLEPVATSD</sequence>
<proteinExistence type="predicted"/>
<organism evidence="1 2">
    <name type="scientific">Thalassolituus maritimus</name>
    <dbReference type="NCBI Taxonomy" id="484498"/>
    <lineage>
        <taxon>Bacteria</taxon>
        <taxon>Pseudomonadati</taxon>
        <taxon>Pseudomonadota</taxon>
        <taxon>Gammaproteobacteria</taxon>
        <taxon>Oceanospirillales</taxon>
        <taxon>Oceanospirillaceae</taxon>
        <taxon>Thalassolituus</taxon>
    </lineage>
</organism>
<evidence type="ECO:0008006" key="3">
    <source>
        <dbReference type="Google" id="ProtNLM"/>
    </source>
</evidence>
<evidence type="ECO:0000313" key="1">
    <source>
        <dbReference type="EMBL" id="GAA6146642.1"/>
    </source>
</evidence>
<gene>
    <name evidence="1" type="ORF">NBRC116585_27600</name>
</gene>
<comment type="caution">
    <text evidence="1">The sequence shown here is derived from an EMBL/GenBank/DDBJ whole genome shotgun (WGS) entry which is preliminary data.</text>
</comment>
<dbReference type="EMBL" id="BAABWH010000009">
    <property type="protein sequence ID" value="GAA6146642.1"/>
    <property type="molecule type" value="Genomic_DNA"/>
</dbReference>
<accession>A0ABQ0A2L5</accession>
<protein>
    <recommendedName>
        <fullName evidence="3">DUF3047 domain-containing protein</fullName>
    </recommendedName>
</protein>
<name>A0ABQ0A2L5_9GAMM</name>
<evidence type="ECO:0000313" key="2">
    <source>
        <dbReference type="Proteomes" id="UP001481413"/>
    </source>
</evidence>